<comment type="caution">
    <text evidence="2">The sequence shown here is derived from an EMBL/GenBank/DDBJ whole genome shotgun (WGS) entry which is preliminary data.</text>
</comment>
<dbReference type="Proteomes" id="UP001187192">
    <property type="component" value="Unassembled WGS sequence"/>
</dbReference>
<evidence type="ECO:0000313" key="3">
    <source>
        <dbReference type="Proteomes" id="UP001187192"/>
    </source>
</evidence>
<keyword evidence="3" id="KW-1185">Reference proteome</keyword>
<feature type="transmembrane region" description="Helical" evidence="1">
    <location>
        <begin position="6"/>
        <end position="24"/>
    </location>
</feature>
<gene>
    <name evidence="2" type="ORF">TIFTF001_041920</name>
</gene>
<evidence type="ECO:0000256" key="1">
    <source>
        <dbReference type="SAM" id="Phobius"/>
    </source>
</evidence>
<accession>A0AA87ZIP0</accession>
<sequence length="57" mass="6240">MKSLGFMIWFCCIVVLVLLLNPPLGDRFGRKLMMGREDDIVEGSKIPSPIGGGGTHH</sequence>
<dbReference type="EMBL" id="BTGU01002073">
    <property type="protein sequence ID" value="GMN33620.1"/>
    <property type="molecule type" value="Genomic_DNA"/>
</dbReference>
<dbReference type="AlphaFoldDB" id="A0AA87ZIP0"/>
<proteinExistence type="predicted"/>
<keyword evidence="1" id="KW-0472">Membrane</keyword>
<evidence type="ECO:0000313" key="2">
    <source>
        <dbReference type="EMBL" id="GMN33620.1"/>
    </source>
</evidence>
<keyword evidence="1" id="KW-0812">Transmembrane</keyword>
<protein>
    <submittedName>
        <fullName evidence="2">Uncharacterized protein</fullName>
    </submittedName>
</protein>
<name>A0AA87ZIP0_FICCA</name>
<keyword evidence="1" id="KW-1133">Transmembrane helix</keyword>
<organism evidence="2 3">
    <name type="scientific">Ficus carica</name>
    <name type="common">Common fig</name>
    <dbReference type="NCBI Taxonomy" id="3494"/>
    <lineage>
        <taxon>Eukaryota</taxon>
        <taxon>Viridiplantae</taxon>
        <taxon>Streptophyta</taxon>
        <taxon>Embryophyta</taxon>
        <taxon>Tracheophyta</taxon>
        <taxon>Spermatophyta</taxon>
        <taxon>Magnoliopsida</taxon>
        <taxon>eudicotyledons</taxon>
        <taxon>Gunneridae</taxon>
        <taxon>Pentapetalae</taxon>
        <taxon>rosids</taxon>
        <taxon>fabids</taxon>
        <taxon>Rosales</taxon>
        <taxon>Moraceae</taxon>
        <taxon>Ficeae</taxon>
        <taxon>Ficus</taxon>
    </lineage>
</organism>
<reference evidence="2" key="1">
    <citation type="submission" date="2023-07" db="EMBL/GenBank/DDBJ databases">
        <title>draft genome sequence of fig (Ficus carica).</title>
        <authorList>
            <person name="Takahashi T."/>
            <person name="Nishimura K."/>
        </authorList>
    </citation>
    <scope>NUCLEOTIDE SEQUENCE</scope>
</reference>